<dbReference type="AlphaFoldDB" id="Q8FSX4"/>
<dbReference type="RefSeq" id="WP_006768726.1">
    <property type="nucleotide sequence ID" value="NC_004369.1"/>
</dbReference>
<accession>C8NRY9</accession>
<feature type="chain" id="PRO_5004305787" description="Secreted protein" evidence="1">
    <location>
        <begin position="29"/>
        <end position="230"/>
    </location>
</feature>
<dbReference type="HOGENOM" id="CLU_1203168_0_0_11"/>
<evidence type="ECO:0000313" key="3">
    <source>
        <dbReference type="Proteomes" id="UP000001409"/>
    </source>
</evidence>
<protein>
    <recommendedName>
        <fullName evidence="4">Secreted protein</fullName>
    </recommendedName>
</protein>
<evidence type="ECO:0008006" key="4">
    <source>
        <dbReference type="Google" id="ProtNLM"/>
    </source>
</evidence>
<reference evidence="2 3" key="1">
    <citation type="journal article" date="2003" name="Genome Res.">
        <title>Comparative complete genome sequence analysis of the amino acid replacements responsible for the thermostability of Corynebacterium efficiens.</title>
        <authorList>
            <person name="Nishio Y."/>
            <person name="Nakamura Y."/>
            <person name="Kawarabayasi Y."/>
            <person name="Usuda Y."/>
            <person name="Kimura E."/>
            <person name="Sugimoto S."/>
            <person name="Matsui K."/>
            <person name="Yamagishi A."/>
            <person name="Kikuchi H."/>
            <person name="Ikeo K."/>
            <person name="Gojobori T."/>
        </authorList>
    </citation>
    <scope>NUCLEOTIDE SEQUENCE [LARGE SCALE GENOMIC DNA]</scope>
    <source>
        <strain evidence="3">DSM 44549 / YS-314 / AJ 12310 / JCM 11189 / NBRC 100395</strain>
    </source>
</reference>
<organism evidence="2 3">
    <name type="scientific">Corynebacterium efficiens (strain DSM 44549 / YS-314 / AJ 12310 / JCM 11189 / NBRC 100395)</name>
    <dbReference type="NCBI Taxonomy" id="196164"/>
    <lineage>
        <taxon>Bacteria</taxon>
        <taxon>Bacillati</taxon>
        <taxon>Actinomycetota</taxon>
        <taxon>Actinomycetes</taxon>
        <taxon>Mycobacteriales</taxon>
        <taxon>Corynebacteriaceae</taxon>
        <taxon>Corynebacterium</taxon>
    </lineage>
</organism>
<keyword evidence="1" id="KW-0732">Signal</keyword>
<name>Q8FSX4_COREF</name>
<dbReference type="KEGG" id="cef:CE2920"/>
<feature type="signal peptide" evidence="1">
    <location>
        <begin position="1"/>
        <end position="28"/>
    </location>
</feature>
<proteinExistence type="predicted"/>
<sequence length="230" mass="25091">MTVRRPATVLALATALLVTSVQVPGASAHELAVDEDGCTITYTGHDADRVNRGLDQAILASYDQISRSIPMSSAYDISQLTNYVFDNWGKRDFSTVEAFRGTPVNGVATRLNRHAINAGYRDNEIFEIIAFQYEMSLRVVTEREAVMGQTQPVTMSHQEALITANSIRTTDLTPRGQFSRAGQRSVDFLARQGHGLLERIYEPVFRCADGDSGNGLPDLPGMVFGSSGSS</sequence>
<dbReference type="EMBL" id="BA000035">
    <property type="protein sequence ID" value="BAC19730.1"/>
    <property type="molecule type" value="Genomic_DNA"/>
</dbReference>
<evidence type="ECO:0000256" key="1">
    <source>
        <dbReference type="SAM" id="SignalP"/>
    </source>
</evidence>
<dbReference type="Proteomes" id="UP000001409">
    <property type="component" value="Chromosome"/>
</dbReference>
<evidence type="ECO:0000313" key="2">
    <source>
        <dbReference type="EMBL" id="BAC19730.1"/>
    </source>
</evidence>
<keyword evidence="3" id="KW-1185">Reference proteome</keyword>
<accession>Q8FSX4</accession>